<feature type="region of interest" description="Disordered" evidence="1">
    <location>
        <begin position="2878"/>
        <end position="2901"/>
    </location>
</feature>
<dbReference type="Pfam" id="PF18858">
    <property type="entry name" value="LPD39"/>
    <property type="match status" value="1"/>
</dbReference>
<feature type="region of interest" description="Disordered" evidence="1">
    <location>
        <begin position="944"/>
        <end position="1020"/>
    </location>
</feature>
<dbReference type="GO" id="GO:0003677">
    <property type="term" value="F:DNA binding"/>
    <property type="evidence" value="ECO:0007669"/>
    <property type="project" value="InterPro"/>
</dbReference>
<dbReference type="InterPro" id="IPR027417">
    <property type="entry name" value="P-loop_NTPase"/>
</dbReference>
<gene>
    <name evidence="6" type="ORF">SKUL_28</name>
</gene>
<organism evidence="6 7">
    <name type="scientific">Pseudomonas phage Skulduggery</name>
    <dbReference type="NCBI Taxonomy" id="2006671"/>
    <lineage>
        <taxon>Viruses</taxon>
        <taxon>Duplodnaviria</taxon>
        <taxon>Heunggongvirae</taxon>
        <taxon>Uroviricota</taxon>
        <taxon>Caudoviricetes</taxon>
        <taxon>Skulduggeryvirus</taxon>
        <taxon>Skulduggeryvirus skulduggery</taxon>
    </lineage>
</organism>
<dbReference type="InterPro" id="IPR029063">
    <property type="entry name" value="SAM-dependent_MTases_sf"/>
</dbReference>
<dbReference type="PROSITE" id="PS00092">
    <property type="entry name" value="N6_MTASE"/>
    <property type="match status" value="1"/>
</dbReference>
<dbReference type="NCBIfam" id="NF032893">
    <property type="entry name" value="tail-700"/>
    <property type="match status" value="1"/>
</dbReference>
<evidence type="ECO:0000256" key="1">
    <source>
        <dbReference type="SAM" id="MobiDB-lite"/>
    </source>
</evidence>
<feature type="compositionally biased region" description="Basic and acidic residues" evidence="1">
    <location>
        <begin position="751"/>
        <end position="769"/>
    </location>
</feature>
<dbReference type="InterPro" id="IPR023346">
    <property type="entry name" value="Lysozyme-like_dom_sf"/>
</dbReference>
<feature type="domain" description="Transglycosylase SLT" evidence="2">
    <location>
        <begin position="58"/>
        <end position="157"/>
    </location>
</feature>
<dbReference type="PANTHER" id="PTHR48125">
    <property type="entry name" value="LP07818P1"/>
    <property type="match status" value="1"/>
</dbReference>
<dbReference type="Gene3D" id="1.10.530.10">
    <property type="match status" value="1"/>
</dbReference>
<feature type="compositionally biased region" description="Low complexity" evidence="1">
    <location>
        <begin position="1193"/>
        <end position="1203"/>
    </location>
</feature>
<dbReference type="Proteomes" id="UP000221845">
    <property type="component" value="Segment"/>
</dbReference>
<feature type="region of interest" description="Disordered" evidence="1">
    <location>
        <begin position="1"/>
        <end position="48"/>
    </location>
</feature>
<feature type="region of interest" description="Disordered" evidence="1">
    <location>
        <begin position="1192"/>
        <end position="1226"/>
    </location>
</feature>
<evidence type="ECO:0000313" key="7">
    <source>
        <dbReference type="Proteomes" id="UP000221845"/>
    </source>
</evidence>
<dbReference type="Pfam" id="PF01464">
    <property type="entry name" value="SLT"/>
    <property type="match status" value="1"/>
</dbReference>
<dbReference type="InterPro" id="IPR041639">
    <property type="entry name" value="LPD39"/>
</dbReference>
<feature type="compositionally biased region" description="Basic and acidic residues" evidence="1">
    <location>
        <begin position="1488"/>
        <end position="1518"/>
    </location>
</feature>
<feature type="region of interest" description="Disordered" evidence="1">
    <location>
        <begin position="1421"/>
        <end position="1537"/>
    </location>
</feature>
<sequence length="3695" mass="400230">MSQVPLSPLQKVLSQQSEAPAGRGLFKPESSDGGRAPSTRAASNGAAKVPDEYLADFKGAAEQFDVPANVLMGMGDKESGFNPNAIGDKTEWGQAKGMMQYLDPTASNLKINPYNAKESIYAAARQIRERLDKGMSLDDAVREHFAGPDRKKWGKKTAAYAEDVFERSKKFENAFGALGATSAENSPELAPEGGYTAEEAQAALEKANAAEPGRFTLASAEDIAAAEQAGGMIPEQDDPADMAAGQAIKGKGSKTGAPGSDGFLSATGKQLKNIPGNFKEAGAGIIRSIGEGVDDQTLVANAAQAGIIDGLRDSGIITMKPSKTGFKGQDVPTLPDGKEATTSQLAAYIRQHSADLLTDENGDMAGLKQSVLTAFGDKLGKEARKNRLEVNPDGPAAKYGSMIIGSTAEMLPALLAGAVTKNPNITLAMIGTQSKGGAYERGREGGLNPDEAGGYSTAQAMAEAIPSILPVHAILKPGGNFFKGILAAGAAEGAQEAITAALQAGIDKGTIDPNMTWEEARQRIVDGIIVGAGAGGSLRAGMDGTARARAAMESPEARLAKAMEAEVDNAQFTDEGPRTEQADSDLPAMDADQVQQHVAAEQAAQAQAQADADAQAAEAAPPAAPQGPLARAAAAAPIPVAEPGPLATETAPESAIRPDAGADAYAGQPGDVLRIELPGIEPFQATIEGYVDGDVMLKDNTGDRFQITREELAEANAQAVGRPAIETGLEETSKVADALAAVEEQIAQVEAEAKPAPKAEPETTGKAADDLSPYQRNQLRERGVTDERLGDMSTEEANAELAKPTKKTLEQMTEKELRQELKFLGTQAKNSGGWNKAMMAERRKVEAAIAKVGTNTAEDLGELKNMGGGVVDGMYDSLWSRVEAGKVSESSGGKPNHVLQAAKILKDSGSLKTREQFKEVAGLIEKAAEGKTGTDRDAAIRKVMRDWSESNAPKPASDVKESASKAPKTASDVKESGTDAKPKRLPMEDRFGLAEGEENISPGFFRDRDDPAHKGTMGSESTLLRSIEAYNQYLEDMKHGKTTFTDDPVGQQVIRRSIADKLEQLRENHGYTDEQIAAERSRLPSEPLPGPGDKVPFGTGYATVIEASPAGVKIRQRGKENTLTVSQFHANVERGKHAGMPVVRNGESPAPTSKWFGTQERADAYLKKQKLTDTHAVEKSGERFNIVEKKAAETAPKAQEAAPAPKPAGKKPAKAESPHLRRARDQVGDVGDKVQFSVDVGYTTAGETYTINGIDKDGTVHVRSERGGTTISRGEMSRAQHQGVQITKIPKPAETAPGQVEKPAKAAKPAPSENKIFTEDAAAEARKVILASLGTARSGIDPKLAVAGLTLAGYHIEKGARSFAAYAQAMTADLGDIVRPYLKSWYMAAKYDPRMSDMEGLSQAADVDAYDTSKPIVIEETADVPSAAKPVEQDSQQREAAKPVDAAPAVDAGRADAGGTGKPGRGADAAEGAGRSDKRVPVDGAAAGRERGDNVVHREDGEFRPSQRDAGSAERDGSGPDSSAGTPVSRTRAKQIAANATAVRTAELAERLKAQKAAANVPTKRGDKASIDEALPLLLPPQREDVLKAEIRLANNNGVLFTNGTGTGKTASGMGFVKRMINDGKPNGVILVPNDKIASDWVAFGKMLGVDVKQLSGLGDNGGSGPVVTTYANFGDNATLAQRSFDWFVPDESHYLSSNENGDTTGALNKLRALTGHHGGFETWLRDKHAGAYKRMNDTYLDYVASKENESMTKADHYQRKEKFELAQKDFNAIRAAEQPKWAKRWADQTNIPKVVFLSATPFAYAKNVDYAEGFLFHYRDPSKVQRDAESGRGYNVGNAQQQFMIQHFGYRMRNNKLTAPEAGVDSQVMEQQFNTWLKEQGALSGRRLDVPHDYDRKFLTVEGGVGKKIDDAMRFLREGDEGAHRKVFDAVNSAFDHQSRMYLLEALKARAVVDMVKADLAAGRKVAIFHDYNQGGGTNPFKFALQNIRDRSVREQAQAILSRPMFQFDMEGLKSPIETLGEAFPQALFFNGTVSKAKRRKNADAFNDDANGPAVIVAQSDAAREGVSLHDTTGKHPRVLYNLGMPTRPVKSTQIEGRTYRTGQASDAMFRYLTTGTGWETAAFASKIAERASTAENLALGEDARNLKSAFVDAYNNAEPFAIRDTDGTGGKERDRGDFSGLSDFDKAKSFYWANQRNNKRRDQREGADYYATPEPVGLKKVQWADIQTGDRVLEPSAGHGAIARFFPQQTDVTMIEPSYDLSQRAGLANGSAKVINDTFESHHITNKYEAIVMNPPFGSGGKTAIEHLEKAGRHLAEGGRIVATIPRGGMADRRLDAFFAGDSSRNLHTVADIQMPGVAFERAGTGVATRVLVLERRSGENVDIQPVQIDLSDVTSTKELFDRLEGLDLPKRAEGVKSSLLDDSGQNGNRYSAKSLDTDLRQGELGEILSPMIDSGRLILHDEAPKGMNALTQGWTDKAGNINLVADQLTADTAMPVLLHEAFHSGGQSLMTSDRWQSLMGRLNGFYKAAEAGTLKGPWADAYRRVQNAVESGDSMSRIRAIEELGAYAIENHASAPKGIRQWADNVVGMVKDWLARKFGIQVGDVTPAQLRSLAVAALRGGRTTRPETDQFSMGEQVNATELANALRGEYPGLKLDLMGKNGRATLSRIVLPEGSRNAGAGTAIMKRITDWADQTGTTLALSPTADFGGSKGRLVAFYKRQGFVENKGRNRDFEVSESMLREPKAPEVKSSIKAPTDKEVDGWFSRQLTDAMAGPKSKGQYSLLALAPMDRMIEELSGNNVHAKEYLNLKRDMDAYRAEKHAKYDSIAQKWLNLNVLHPKETKEMARIMHDATIAKTDPSEGFQTRVTKLDRETVRKDPASEAGHRAAERIKADDARRAEHDPLQARFDALPPALKEQFKKVRDTYKDMTEELDAIMVQNLSDAIDIHGRKAERTYDREMQEIKDEGLTGQDRADAEAAALKKYNGASTKQRMNKKARLTMLRQQFESNRLEGPYFPLARFGDLFVTVRDRNTGEVLSFNRFENSKEQQKFAKEAASKGKVSTGLLSSMDDVKGAVDPRFVADIEEILNGTSVPDAVKDQVWQRYIESMPELSLRKGFIHRKNREGYTQDATRAFANRMFHGSHQLGRLKFGAKMQESIELAGEFANKSADPVRDTAVTNELARRHDYVMNPKGGAFAQKLTSAAFIYQLSMSPAAALVNMSQTVMIGVPVIGAKFGMTKTLAEMGKASAAFVGGRGRAENSSMLTADEKAAMKEAYRTGLIESTQSHSLAGVGDGVGVQYSAVRTRVMGIISWMFHQTERTNREVTFLAAYRLAKKEGQTQDQAIKTGADLTYKTHFDYANTNRPRAMHGDTAKVALVFRNYQINMLWRLFRDTHQVIHADGPEVRKEAITQLAGISGMMALHAGVKGVWMYGIAMMIASIIFGDDAEDEFKKATIETLGPTAGGILLNGVPGHLTGTALSGRIGMGDLWFRSPDRQLEGKDEWNYWQQQLLGFMPSIGQNIAMGIQQGKDGNIARGIETAAPKSIKDLMRAYRFATEGATTMRGDTLVDNLKPTEIAAQALGFTPAVVAEQYERNSSLKRTEKAILDKRRGLMDKFAMAYKLGDMEKRKELTEKIKEFNRENRSIPITPQTLQQSVKSRVQRSQRTDGGIYLNPKLDKQLRDNLGPAVYR</sequence>
<feature type="domain" description="Helicase/UvrB N-terminal" evidence="3">
    <location>
        <begin position="1592"/>
        <end position="1700"/>
    </location>
</feature>
<feature type="compositionally biased region" description="Basic and acidic residues" evidence="1">
    <location>
        <begin position="1431"/>
        <end position="1442"/>
    </location>
</feature>
<evidence type="ECO:0000259" key="4">
    <source>
        <dbReference type="Pfam" id="PF05175"/>
    </source>
</evidence>
<proteinExistence type="predicted"/>
<feature type="region of interest" description="Disordered" evidence="1">
    <location>
        <begin position="596"/>
        <end position="631"/>
    </location>
</feature>
<dbReference type="InterPro" id="IPR007848">
    <property type="entry name" value="Small_mtfrase_dom"/>
</dbReference>
<feature type="compositionally biased region" description="Low complexity" evidence="1">
    <location>
        <begin position="1443"/>
        <end position="1455"/>
    </location>
</feature>
<dbReference type="Pfam" id="PF04851">
    <property type="entry name" value="ResIII"/>
    <property type="match status" value="1"/>
</dbReference>
<dbReference type="GO" id="GO:0008168">
    <property type="term" value="F:methyltransferase activity"/>
    <property type="evidence" value="ECO:0007669"/>
    <property type="project" value="InterPro"/>
</dbReference>
<dbReference type="InterPro" id="IPR002052">
    <property type="entry name" value="DNA_methylase_N6_adenine_CS"/>
</dbReference>
<dbReference type="Gene3D" id="3.40.50.300">
    <property type="entry name" value="P-loop containing nucleotide triphosphate hydrolases"/>
    <property type="match status" value="2"/>
</dbReference>
<dbReference type="SUPFAM" id="SSF52540">
    <property type="entry name" value="P-loop containing nucleoside triphosphate hydrolases"/>
    <property type="match status" value="1"/>
</dbReference>
<feature type="compositionally biased region" description="Polar residues" evidence="1">
    <location>
        <begin position="1520"/>
        <end position="1529"/>
    </location>
</feature>
<feature type="compositionally biased region" description="Basic and acidic residues" evidence="1">
    <location>
        <begin position="1213"/>
        <end position="1226"/>
    </location>
</feature>
<feature type="compositionally biased region" description="Basic and acidic residues" evidence="1">
    <location>
        <begin position="971"/>
        <end position="992"/>
    </location>
</feature>
<dbReference type="GO" id="GO:0005524">
    <property type="term" value="F:ATP binding"/>
    <property type="evidence" value="ECO:0007669"/>
    <property type="project" value="InterPro"/>
</dbReference>
<feature type="region of interest" description="Disordered" evidence="1">
    <location>
        <begin position="1294"/>
        <end position="1313"/>
    </location>
</feature>
<dbReference type="GO" id="GO:0016787">
    <property type="term" value="F:hydrolase activity"/>
    <property type="evidence" value="ECO:0007669"/>
    <property type="project" value="InterPro"/>
</dbReference>
<feature type="region of interest" description="Disordered" evidence="1">
    <location>
        <begin position="3656"/>
        <end position="3676"/>
    </location>
</feature>
<dbReference type="Gene3D" id="3.40.50.150">
    <property type="entry name" value="Vaccinia Virus protein VP39"/>
    <property type="match status" value="1"/>
</dbReference>
<evidence type="ECO:0000313" key="6">
    <source>
        <dbReference type="EMBL" id="ARV77127.1"/>
    </source>
</evidence>
<evidence type="ECO:0000259" key="2">
    <source>
        <dbReference type="Pfam" id="PF01464"/>
    </source>
</evidence>
<dbReference type="SUPFAM" id="SSF53955">
    <property type="entry name" value="Lysozyme-like"/>
    <property type="match status" value="1"/>
</dbReference>
<feature type="domain" description="Large polyvalent protein-associated" evidence="5">
    <location>
        <begin position="2768"/>
        <end position="2977"/>
    </location>
</feature>
<feature type="region of interest" description="Disordered" evidence="1">
    <location>
        <begin position="1066"/>
        <end position="1092"/>
    </location>
</feature>
<evidence type="ECO:0000259" key="5">
    <source>
        <dbReference type="Pfam" id="PF18858"/>
    </source>
</evidence>
<dbReference type="GO" id="GO:0032259">
    <property type="term" value="P:methylation"/>
    <property type="evidence" value="ECO:0007669"/>
    <property type="project" value="InterPro"/>
</dbReference>
<feature type="compositionally biased region" description="Low complexity" evidence="1">
    <location>
        <begin position="3658"/>
        <end position="3668"/>
    </location>
</feature>
<evidence type="ECO:0000259" key="3">
    <source>
        <dbReference type="Pfam" id="PF04851"/>
    </source>
</evidence>
<dbReference type="Gene3D" id="3.40.630.30">
    <property type="match status" value="1"/>
</dbReference>
<keyword evidence="7" id="KW-1185">Reference proteome</keyword>
<dbReference type="EMBL" id="MF042361">
    <property type="protein sequence ID" value="ARV77127.1"/>
    <property type="molecule type" value="Genomic_DNA"/>
</dbReference>
<dbReference type="Pfam" id="PF05175">
    <property type="entry name" value="MTS"/>
    <property type="match status" value="1"/>
</dbReference>
<accession>A0A1Y0T2N3</accession>
<feature type="compositionally biased region" description="Basic and acidic residues" evidence="1">
    <location>
        <begin position="1066"/>
        <end position="1083"/>
    </location>
</feature>
<dbReference type="PANTHER" id="PTHR48125:SF10">
    <property type="entry name" value="OS12G0136300 PROTEIN"/>
    <property type="match status" value="1"/>
</dbReference>
<feature type="domain" description="Methyltransferase small" evidence="4">
    <location>
        <begin position="2233"/>
        <end position="2339"/>
    </location>
</feature>
<name>A0A1Y0T2N3_9CAUD</name>
<protein>
    <submittedName>
        <fullName evidence="6">Uncharacterized protein</fullName>
    </submittedName>
</protein>
<dbReference type="CDD" id="cd02440">
    <property type="entry name" value="AdoMet_MTases"/>
    <property type="match status" value="1"/>
</dbReference>
<dbReference type="SUPFAM" id="SSF53335">
    <property type="entry name" value="S-adenosyl-L-methionine-dependent methyltransferases"/>
    <property type="match status" value="1"/>
</dbReference>
<feature type="region of interest" description="Disordered" evidence="1">
    <location>
        <begin position="751"/>
        <end position="770"/>
    </location>
</feature>
<reference evidence="6 7" key="1">
    <citation type="submission" date="2017-05" db="EMBL/GenBank/DDBJ databases">
        <authorList>
            <person name="Song R."/>
            <person name="Chenine A.L."/>
            <person name="Ruprecht R.M."/>
        </authorList>
    </citation>
    <scope>NUCLEOTIDE SEQUENCE [LARGE SCALE GENOMIC DNA]</scope>
</reference>
<dbReference type="InterPro" id="IPR008258">
    <property type="entry name" value="Transglycosylase_SLT_dom_1"/>
</dbReference>
<dbReference type="InterPro" id="IPR006935">
    <property type="entry name" value="Helicase/UvrB_N"/>
</dbReference>